<comment type="similarity">
    <text evidence="4">Belongs to the MIEAP family.</text>
</comment>
<evidence type="ECO:0000256" key="3">
    <source>
        <dbReference type="ARBA" id="ARBA00004496"/>
    </source>
</evidence>
<comment type="subcellular location">
    <subcellularLocation>
        <location evidence="3">Cytoplasm</location>
    </subcellularLocation>
    <subcellularLocation>
        <location evidence="2">Mitochondrion matrix</location>
    </subcellularLocation>
    <subcellularLocation>
        <location evidence="1">Mitochondrion outer membrane</location>
    </subcellularLocation>
</comment>
<keyword evidence="6" id="KW-0963">Cytoplasm</keyword>
<organism evidence="15 16">
    <name type="scientific">Sinanodonta woodiana</name>
    <name type="common">Chinese pond mussel</name>
    <name type="synonym">Anodonta woodiana</name>
    <dbReference type="NCBI Taxonomy" id="1069815"/>
    <lineage>
        <taxon>Eukaryota</taxon>
        <taxon>Metazoa</taxon>
        <taxon>Spiralia</taxon>
        <taxon>Lophotrochozoa</taxon>
        <taxon>Mollusca</taxon>
        <taxon>Bivalvia</taxon>
        <taxon>Autobranchia</taxon>
        <taxon>Heteroconchia</taxon>
        <taxon>Palaeoheterodonta</taxon>
        <taxon>Unionida</taxon>
        <taxon>Unionoidea</taxon>
        <taxon>Unionidae</taxon>
        <taxon>Unioninae</taxon>
        <taxon>Sinanodonta</taxon>
    </lineage>
</organism>
<keyword evidence="11" id="KW-0472">Membrane</keyword>
<keyword evidence="9" id="KW-0446">Lipid-binding</keyword>
<evidence type="ECO:0000256" key="1">
    <source>
        <dbReference type="ARBA" id="ARBA00004294"/>
    </source>
</evidence>
<dbReference type="GO" id="GO:0005741">
    <property type="term" value="C:mitochondrial outer membrane"/>
    <property type="evidence" value="ECO:0007669"/>
    <property type="project" value="UniProtKB-SubCell"/>
</dbReference>
<reference evidence="15 16" key="1">
    <citation type="submission" date="2024-11" db="EMBL/GenBank/DDBJ databases">
        <title>Chromosome-level genome assembly of the freshwater bivalve Anodonta woodiana.</title>
        <authorList>
            <person name="Chen X."/>
        </authorList>
    </citation>
    <scope>NUCLEOTIDE SEQUENCE [LARGE SCALE GENOMIC DNA]</scope>
    <source>
        <strain evidence="15">MN2024</strain>
        <tissue evidence="15">Gills</tissue>
    </source>
</reference>
<dbReference type="InterPro" id="IPR031981">
    <property type="entry name" value="MIEAP_C"/>
</dbReference>
<sequence length="323" mass="37891">MTHSDRNVKRPKSRHYSLFSLQTNEYEINQLKSQLEKEINSKEEALSRLGYDESEIYQLKIQLENERMSKQETLSRLRSAESEINQLKSQLENERKTKEEALIRQLTYNTPNPVELSDPNRPTKLSEQFSELYDNEWTDAFDELEKLLGDKEEKQIITYLRDFVLDIHSVCSDLSLTKMKSIEEAIVKPSVPSENTKIPTEILRTIKYGIKYMAPNLLEHTRELAHAHLEERYLHDPVAGCFQHHSTHRYIDRCTDVCWYMSVQDPQMFMDGSKSPDDKFDSNKHREYTKKGPYEDFVVWPALYLYKGGPMLSKGVAQGTKKR</sequence>
<dbReference type="Proteomes" id="UP001634394">
    <property type="component" value="Unassembled WGS sequence"/>
</dbReference>
<keyword evidence="10" id="KW-0496">Mitochondrion</keyword>
<proteinExistence type="inferred from homology"/>
<evidence type="ECO:0000256" key="12">
    <source>
        <dbReference type="ARBA" id="ARBA00032687"/>
    </source>
</evidence>
<feature type="coiled-coil region" evidence="13">
    <location>
        <begin position="28"/>
        <end position="104"/>
    </location>
</feature>
<evidence type="ECO:0000256" key="9">
    <source>
        <dbReference type="ARBA" id="ARBA00023121"/>
    </source>
</evidence>
<keyword evidence="7" id="KW-1000">Mitochondrion outer membrane</keyword>
<evidence type="ECO:0000256" key="5">
    <source>
        <dbReference type="ARBA" id="ARBA00019863"/>
    </source>
</evidence>
<comment type="caution">
    <text evidence="15">The sequence shown here is derived from an EMBL/GenBank/DDBJ whole genome shotgun (WGS) entry which is preliminary data.</text>
</comment>
<evidence type="ECO:0000256" key="4">
    <source>
        <dbReference type="ARBA" id="ARBA00008233"/>
    </source>
</evidence>
<evidence type="ECO:0000313" key="15">
    <source>
        <dbReference type="EMBL" id="KAL3878446.1"/>
    </source>
</evidence>
<feature type="domain" description="Mitochondria-eating protein C-terminal" evidence="14">
    <location>
        <begin position="121"/>
        <end position="317"/>
    </location>
</feature>
<dbReference type="AlphaFoldDB" id="A0ABD3WY87"/>
<protein>
    <recommendedName>
        <fullName evidence="5">Mitochondria-eating protein</fullName>
    </recommendedName>
    <alternativeName>
        <fullName evidence="12">Spermatogenesis-associated protein 18</fullName>
    </alternativeName>
</protein>
<evidence type="ECO:0000256" key="11">
    <source>
        <dbReference type="ARBA" id="ARBA00023136"/>
    </source>
</evidence>
<keyword evidence="16" id="KW-1185">Reference proteome</keyword>
<dbReference type="Pfam" id="PF16026">
    <property type="entry name" value="MIEAP"/>
    <property type="match status" value="1"/>
</dbReference>
<dbReference type="GO" id="GO:0008289">
    <property type="term" value="F:lipid binding"/>
    <property type="evidence" value="ECO:0007669"/>
    <property type="project" value="UniProtKB-KW"/>
</dbReference>
<dbReference type="InterPro" id="IPR026169">
    <property type="entry name" value="MIEAP"/>
</dbReference>
<dbReference type="GO" id="GO:0005759">
    <property type="term" value="C:mitochondrial matrix"/>
    <property type="evidence" value="ECO:0007669"/>
    <property type="project" value="UniProtKB-SubCell"/>
</dbReference>
<dbReference type="EMBL" id="JBJQND010000004">
    <property type="protein sequence ID" value="KAL3878446.1"/>
    <property type="molecule type" value="Genomic_DNA"/>
</dbReference>
<evidence type="ECO:0000256" key="8">
    <source>
        <dbReference type="ARBA" id="ARBA00023054"/>
    </source>
</evidence>
<keyword evidence="8 13" id="KW-0175">Coiled coil</keyword>
<evidence type="ECO:0000256" key="7">
    <source>
        <dbReference type="ARBA" id="ARBA00022787"/>
    </source>
</evidence>
<name>A0ABD3WY87_SINWO</name>
<accession>A0ABD3WY87</accession>
<evidence type="ECO:0000256" key="2">
    <source>
        <dbReference type="ARBA" id="ARBA00004305"/>
    </source>
</evidence>
<dbReference type="PANTHER" id="PTHR21771">
    <property type="entry name" value="MITOCHONDRIA-EATING PROTEIN-RELATED"/>
    <property type="match status" value="1"/>
</dbReference>
<evidence type="ECO:0000256" key="10">
    <source>
        <dbReference type="ARBA" id="ARBA00023128"/>
    </source>
</evidence>
<evidence type="ECO:0000259" key="14">
    <source>
        <dbReference type="Pfam" id="PF16026"/>
    </source>
</evidence>
<evidence type="ECO:0000256" key="6">
    <source>
        <dbReference type="ARBA" id="ARBA00022490"/>
    </source>
</evidence>
<gene>
    <name evidence="15" type="ORF">ACJMK2_030796</name>
</gene>
<evidence type="ECO:0000256" key="13">
    <source>
        <dbReference type="SAM" id="Coils"/>
    </source>
</evidence>
<evidence type="ECO:0000313" key="16">
    <source>
        <dbReference type="Proteomes" id="UP001634394"/>
    </source>
</evidence>